<dbReference type="GO" id="GO:0051301">
    <property type="term" value="P:cell division"/>
    <property type="evidence" value="ECO:0007669"/>
    <property type="project" value="UniProtKB-KW"/>
</dbReference>
<evidence type="ECO:0000256" key="3">
    <source>
        <dbReference type="ARBA" id="ARBA00022490"/>
    </source>
</evidence>
<feature type="active site" description="Proton donor" evidence="12">
    <location>
        <position position="118"/>
    </location>
</feature>
<feature type="binding site" evidence="12">
    <location>
        <position position="308"/>
    </location>
    <ligand>
        <name>UDP-N-acetyl-alpha-D-glucosamine</name>
        <dbReference type="ChEBI" id="CHEBI:57705"/>
    </ligand>
</feature>
<dbReference type="GO" id="GO:0005737">
    <property type="term" value="C:cytoplasm"/>
    <property type="evidence" value="ECO:0007669"/>
    <property type="project" value="UniProtKB-SubCell"/>
</dbReference>
<keyword evidence="6 12" id="KW-0133">Cell shape</keyword>
<dbReference type="NCBIfam" id="TIGR01072">
    <property type="entry name" value="murA"/>
    <property type="match status" value="1"/>
</dbReference>
<dbReference type="InterPro" id="IPR050068">
    <property type="entry name" value="MurA_subfamily"/>
</dbReference>
<dbReference type="Pfam" id="PF00275">
    <property type="entry name" value="EPSP_synthase"/>
    <property type="match status" value="1"/>
</dbReference>
<dbReference type="GO" id="GO:0008760">
    <property type="term" value="F:UDP-N-acetylglucosamine 1-carboxyvinyltransferase activity"/>
    <property type="evidence" value="ECO:0007669"/>
    <property type="project" value="UniProtKB-UniRule"/>
</dbReference>
<dbReference type="UniPathway" id="UPA00219"/>
<dbReference type="EC" id="2.5.1.7" evidence="12"/>
<organism evidence="14 15">
    <name type="scientific">Fodinibius halophilus</name>
    <dbReference type="NCBI Taxonomy" id="1736908"/>
    <lineage>
        <taxon>Bacteria</taxon>
        <taxon>Pseudomonadati</taxon>
        <taxon>Balneolota</taxon>
        <taxon>Balneolia</taxon>
        <taxon>Balneolales</taxon>
        <taxon>Balneolaceae</taxon>
        <taxon>Fodinibius</taxon>
    </lineage>
</organism>
<dbReference type="GO" id="GO:0071555">
    <property type="term" value="P:cell wall organization"/>
    <property type="evidence" value="ECO:0007669"/>
    <property type="project" value="UniProtKB-KW"/>
</dbReference>
<keyword evidence="12" id="KW-0670">Pyruvate</keyword>
<keyword evidence="3 12" id="KW-0963">Cytoplasm</keyword>
<gene>
    <name evidence="12 14" type="primary">murA</name>
    <name evidence="14" type="ORF">G3569_09360</name>
</gene>
<keyword evidence="15" id="KW-1185">Reference proteome</keyword>
<accession>A0A6M1TC98</accession>
<evidence type="ECO:0000256" key="4">
    <source>
        <dbReference type="ARBA" id="ARBA00022618"/>
    </source>
</evidence>
<comment type="catalytic activity">
    <reaction evidence="11 12">
        <text>phosphoenolpyruvate + UDP-N-acetyl-alpha-D-glucosamine = UDP-N-acetyl-3-O-(1-carboxyvinyl)-alpha-D-glucosamine + phosphate</text>
        <dbReference type="Rhea" id="RHEA:18681"/>
        <dbReference type="ChEBI" id="CHEBI:43474"/>
        <dbReference type="ChEBI" id="CHEBI:57705"/>
        <dbReference type="ChEBI" id="CHEBI:58702"/>
        <dbReference type="ChEBI" id="CHEBI:68483"/>
        <dbReference type="EC" id="2.5.1.7"/>
    </reaction>
</comment>
<evidence type="ECO:0000256" key="1">
    <source>
        <dbReference type="ARBA" id="ARBA00004496"/>
    </source>
</evidence>
<dbReference type="Gene3D" id="3.65.10.10">
    <property type="entry name" value="Enolpyruvate transferase domain"/>
    <property type="match status" value="2"/>
</dbReference>
<dbReference type="Proteomes" id="UP000479132">
    <property type="component" value="Unassembled WGS sequence"/>
</dbReference>
<evidence type="ECO:0000256" key="12">
    <source>
        <dbReference type="HAMAP-Rule" id="MF_00111"/>
    </source>
</evidence>
<keyword evidence="4 12" id="KW-0132">Cell division</keyword>
<keyword evidence="8 12" id="KW-0131">Cell cycle</keyword>
<keyword evidence="7 12" id="KW-0573">Peptidoglycan synthesis</keyword>
<comment type="caution">
    <text evidence="14">The sequence shown here is derived from an EMBL/GenBank/DDBJ whole genome shotgun (WGS) entry which is preliminary data.</text>
</comment>
<dbReference type="CDD" id="cd01555">
    <property type="entry name" value="UdpNAET"/>
    <property type="match status" value="1"/>
</dbReference>
<feature type="binding site" evidence="12">
    <location>
        <position position="330"/>
    </location>
    <ligand>
        <name>UDP-N-acetyl-alpha-D-glucosamine</name>
        <dbReference type="ChEBI" id="CHEBI:57705"/>
    </ligand>
</feature>
<dbReference type="InterPro" id="IPR013792">
    <property type="entry name" value="RNA3'P_cycl/enolpyr_Trfase_a/b"/>
</dbReference>
<keyword evidence="9 12" id="KW-0961">Cell wall biogenesis/degradation</keyword>
<evidence type="ECO:0000256" key="9">
    <source>
        <dbReference type="ARBA" id="ARBA00023316"/>
    </source>
</evidence>
<feature type="domain" description="Enolpyruvate transferase" evidence="13">
    <location>
        <begin position="7"/>
        <end position="409"/>
    </location>
</feature>
<dbReference type="PANTHER" id="PTHR43783">
    <property type="entry name" value="UDP-N-ACETYLGLUCOSAMINE 1-CARBOXYVINYLTRANSFERASE"/>
    <property type="match status" value="1"/>
</dbReference>
<dbReference type="AlphaFoldDB" id="A0A6M1TC98"/>
<reference evidence="14 15" key="1">
    <citation type="submission" date="2020-02" db="EMBL/GenBank/DDBJ databases">
        <title>Aliifodinibius halophilus 2W32, complete genome.</title>
        <authorList>
            <person name="Li Y."/>
            <person name="Wu S."/>
        </authorList>
    </citation>
    <scope>NUCLEOTIDE SEQUENCE [LARGE SCALE GENOMIC DNA]</scope>
    <source>
        <strain evidence="14 15">2W32</strain>
    </source>
</reference>
<feature type="modified residue" description="2-(S-cysteinyl)pyruvic acid O-phosphothioketal" evidence="12">
    <location>
        <position position="118"/>
    </location>
</feature>
<dbReference type="GO" id="GO:0008360">
    <property type="term" value="P:regulation of cell shape"/>
    <property type="evidence" value="ECO:0007669"/>
    <property type="project" value="UniProtKB-KW"/>
</dbReference>
<evidence type="ECO:0000256" key="8">
    <source>
        <dbReference type="ARBA" id="ARBA00023306"/>
    </source>
</evidence>
<comment type="pathway">
    <text evidence="2 12">Cell wall biogenesis; peptidoglycan biosynthesis.</text>
</comment>
<dbReference type="GO" id="GO:0019277">
    <property type="term" value="P:UDP-N-acetylgalactosamine biosynthetic process"/>
    <property type="evidence" value="ECO:0007669"/>
    <property type="project" value="InterPro"/>
</dbReference>
<comment type="function">
    <text evidence="12">Cell wall formation. Adds enolpyruvyl to UDP-N-acetylglucosamine.</text>
</comment>
<feature type="binding site" evidence="12">
    <location>
        <begin position="22"/>
        <end position="23"/>
    </location>
    <ligand>
        <name>phosphoenolpyruvate</name>
        <dbReference type="ChEBI" id="CHEBI:58702"/>
    </ligand>
</feature>
<comment type="caution">
    <text evidence="12">Lacks conserved residue(s) required for the propagation of feature annotation.</text>
</comment>
<dbReference type="HAMAP" id="MF_00111">
    <property type="entry name" value="MurA"/>
    <property type="match status" value="1"/>
</dbReference>
<comment type="similarity">
    <text evidence="10 12">Belongs to the EPSP synthase family. MurA subfamily.</text>
</comment>
<evidence type="ECO:0000256" key="6">
    <source>
        <dbReference type="ARBA" id="ARBA00022960"/>
    </source>
</evidence>
<sequence>MDKFVIEGPTPLQGSIPISGSKNAALPLMAAALLGDSPTTITNIPKLRDIYTFNNVIRVTGCKVDFDEEDGILTIDPKHLSHLEAPYELVRKMRASFYMLGALLGKFGKAKVSLPGGCAWGPRPVDLHLDGMREMGADITLDQGYVIAEAPEQMEGGTFTLEPSSVGATVNLVLASVLRAKEFTIKNAAREPDVVLLCKKLVEMGANIEGIGTQTLTIRGVDTLEGIAIRNASDRIETGTFMIAAAMHPQSNVTLTNVDVDDLGGFPETFSKTGADMTINKDTIHIKAPETINPVSVKTEVYPGFPTDLQAQWSTMMTQANGKSSVTDTIYYDRFSYVPEVVRLGGDMDVEENTVHIEGKNQLKGASVMSTDLRASVSLVLAAMVAEGHSDVLRIYHLDRGYEDLEEKLTNVGANIKRVAQEK</sequence>
<dbReference type="GO" id="GO:0009252">
    <property type="term" value="P:peptidoglycan biosynthetic process"/>
    <property type="evidence" value="ECO:0007669"/>
    <property type="project" value="UniProtKB-UniRule"/>
</dbReference>
<evidence type="ECO:0000259" key="13">
    <source>
        <dbReference type="Pfam" id="PF00275"/>
    </source>
</evidence>
<comment type="subcellular location">
    <subcellularLocation>
        <location evidence="1 12">Cytoplasm</location>
    </subcellularLocation>
</comment>
<keyword evidence="5 12" id="KW-0808">Transferase</keyword>
<protein>
    <recommendedName>
        <fullName evidence="12">UDP-N-acetylglucosamine 1-carboxyvinyltransferase</fullName>
        <ecNumber evidence="12">2.5.1.7</ecNumber>
    </recommendedName>
    <alternativeName>
        <fullName evidence="12">Enoylpyruvate transferase</fullName>
    </alternativeName>
    <alternativeName>
        <fullName evidence="12">UDP-N-acetylglucosamine enolpyruvyl transferase</fullName>
        <shortName evidence="12">EPT</shortName>
    </alternativeName>
</protein>
<dbReference type="SUPFAM" id="SSF55205">
    <property type="entry name" value="EPT/RTPC-like"/>
    <property type="match status" value="1"/>
</dbReference>
<dbReference type="PANTHER" id="PTHR43783:SF1">
    <property type="entry name" value="UDP-N-ACETYLGLUCOSAMINE 1-CARBOXYVINYLTRANSFERASE"/>
    <property type="match status" value="1"/>
</dbReference>
<dbReference type="InterPro" id="IPR001986">
    <property type="entry name" value="Enolpyruvate_Tfrase_dom"/>
</dbReference>
<evidence type="ECO:0000256" key="2">
    <source>
        <dbReference type="ARBA" id="ARBA00004752"/>
    </source>
</evidence>
<name>A0A6M1TC98_9BACT</name>
<dbReference type="NCBIfam" id="NF006873">
    <property type="entry name" value="PRK09369.1"/>
    <property type="match status" value="1"/>
</dbReference>
<evidence type="ECO:0000256" key="10">
    <source>
        <dbReference type="ARBA" id="ARBA00038367"/>
    </source>
</evidence>
<feature type="binding site" evidence="12">
    <location>
        <position position="94"/>
    </location>
    <ligand>
        <name>UDP-N-acetyl-alpha-D-glucosamine</name>
        <dbReference type="ChEBI" id="CHEBI:57705"/>
    </ligand>
</feature>
<evidence type="ECO:0000256" key="5">
    <source>
        <dbReference type="ARBA" id="ARBA00022679"/>
    </source>
</evidence>
<feature type="binding site" evidence="12">
    <location>
        <begin position="123"/>
        <end position="127"/>
    </location>
    <ligand>
        <name>UDP-N-acetyl-alpha-D-glucosamine</name>
        <dbReference type="ChEBI" id="CHEBI:57705"/>
    </ligand>
</feature>
<dbReference type="InterPro" id="IPR036968">
    <property type="entry name" value="Enolpyruvate_Tfrase_sf"/>
</dbReference>
<evidence type="ECO:0000256" key="7">
    <source>
        <dbReference type="ARBA" id="ARBA00022984"/>
    </source>
</evidence>
<proteinExistence type="inferred from homology"/>
<evidence type="ECO:0000256" key="11">
    <source>
        <dbReference type="ARBA" id="ARBA00047527"/>
    </source>
</evidence>
<dbReference type="EMBL" id="JAALLS010000010">
    <property type="protein sequence ID" value="NGP88564.1"/>
    <property type="molecule type" value="Genomic_DNA"/>
</dbReference>
<evidence type="ECO:0000313" key="15">
    <source>
        <dbReference type="Proteomes" id="UP000479132"/>
    </source>
</evidence>
<evidence type="ECO:0000313" key="14">
    <source>
        <dbReference type="EMBL" id="NGP88564.1"/>
    </source>
</evidence>
<dbReference type="RefSeq" id="WP_165268418.1">
    <property type="nucleotide sequence ID" value="NZ_JAALLS010000010.1"/>
</dbReference>
<dbReference type="InterPro" id="IPR005750">
    <property type="entry name" value="UDP_GlcNAc_COvinyl_MurA"/>
</dbReference>